<dbReference type="InterPro" id="IPR027417">
    <property type="entry name" value="P-loop_NTPase"/>
</dbReference>
<dbReference type="SUPFAM" id="SSF52540">
    <property type="entry name" value="P-loop containing nucleoside triphosphate hydrolases"/>
    <property type="match status" value="1"/>
</dbReference>
<keyword evidence="2" id="KW-1185">Reference proteome</keyword>
<evidence type="ECO:0000313" key="2">
    <source>
        <dbReference type="Proteomes" id="UP000326202"/>
    </source>
</evidence>
<evidence type="ECO:0008006" key="3">
    <source>
        <dbReference type="Google" id="ProtNLM"/>
    </source>
</evidence>
<organism evidence="1 2">
    <name type="scientific">Hypericibacter terrae</name>
    <dbReference type="NCBI Taxonomy" id="2602015"/>
    <lineage>
        <taxon>Bacteria</taxon>
        <taxon>Pseudomonadati</taxon>
        <taxon>Pseudomonadota</taxon>
        <taxon>Alphaproteobacteria</taxon>
        <taxon>Rhodospirillales</taxon>
        <taxon>Dongiaceae</taxon>
        <taxon>Hypericibacter</taxon>
    </lineage>
</organism>
<gene>
    <name evidence="1" type="ORF">FRZ44_19240</name>
</gene>
<proteinExistence type="predicted"/>
<name>A0A5J6MGT7_9PROT</name>
<reference evidence="1 2" key="1">
    <citation type="submission" date="2019-08" db="EMBL/GenBank/DDBJ databases">
        <title>Hyperibacter terrae gen. nov., sp. nov. and Hyperibacter viscosus sp. nov., two new members in the family Rhodospirillaceae isolated from the rhizosphere of Hypericum perforatum.</title>
        <authorList>
            <person name="Noviana Z."/>
        </authorList>
    </citation>
    <scope>NUCLEOTIDE SEQUENCE [LARGE SCALE GENOMIC DNA]</scope>
    <source>
        <strain evidence="1 2">R5913</strain>
    </source>
</reference>
<evidence type="ECO:0000313" key="1">
    <source>
        <dbReference type="EMBL" id="QEX16629.1"/>
    </source>
</evidence>
<dbReference type="EMBL" id="CP042906">
    <property type="protein sequence ID" value="QEX16629.1"/>
    <property type="molecule type" value="Genomic_DNA"/>
</dbReference>
<accession>A0A5J6MGT7</accession>
<sequence>MLAGGVADKLGNEYEAHWTLIEALKVLRGEADEIRLEPFNENSTGLEFRLSADGLNFWHQCKRRRTSGSWTMIALKNEGVIQAFAGKLVDPSNHCVFVSADPTAAFKSLLEKAHLAETVKDFIDGLSDSDRETRKQLGEAWDIDSQTELDWLKRCQVETVSDYSILREFTGTASLLFEADPEEVRDRLSRFLISKLTQTITTEGFRAAIDELGIGWKARLDTRLDGKFSEATDDYLASLPPRIANHAISIADVDEAAALAMDQGHHLTVVAGGAGSGKSVALAKIVESARATGCPVLAFRIDRFLSCHAVGEIGTALVGRAESPVGLLGNRYGNQSCLLVIDQVDAVSEASGRSGRIRELLFRMLGDSHFYPKMKVVIACRSYDLERDSRLKPLSENILTRSITMRPLSWDDAVAPVMVRLGLADRQFNIRERTILSIPINLQLFASIVLAGEEMEGEISSGRLFDRLMEVRGRDFIAAGLSWTPDAALGAIAASMSENQELIAPPAVLAAFPGSVDALSSHGLISAVGGKLQFAHESFFDHTFSRHFLTTGQSVHDLLTADEQRLFRRTQVRQIFSRLRDLGVTRRYLADLKQVMDGDDIRYIVKDAVAHWLAEVDTPTCGELEIVQPWFTTEHTRKNLARLILHGRDWLPLIINSGLMQRWIDESDETKDLAFSVLRKGAPRHSSIAAALLRKWWAGDAERGVHLIAWLNRLYADGPIGELETLYGDLVAATSDKDVAKKLSENFDLGAWTHKNKELGARILAFWLQRWMNAFPQCHPFDDVHDGQSTTHWLKKIVEDAPQAFLDAVVTPFAEALRRNCDAVGHQERDRQTIRVPFSEYDQPYVRFLAEALTSFATRDPEGASGYLDKIEPIGSVALYLHLIAIAANGEHLGDRLLPLMQNRQAFKIGEIGGQWAPVAKAAKAAFPHLSPKNRLAIEAIVMAHRPELDWAKKYCARTRADETLDFKHAEGYVMRILNSSGEDERAILTTIGREHLSLSALRRLDELDRKFRHGPLPDAHGIRGGWVQSPIPPDKAIFMTDNQWLSAMERYSDDNYHRYERERVIGGARQLGSVLQARAKDEPERFINLLERIPLSVNAEYAESILSGVRESTAEASLVARAIKAVTKWPDHSFNRTISWTIQKHPSAATDSEILDLVLRIAEFGTASDTAVHTTTPSRDPRNSVRELLSENGDLYASGINQERGSAYEALATVLWNDPSTFDDVATLVERRVDAEPLVSVLMCMMHTVNSIAKHDAERGIDLLKRIASRDLKFMRSQPGHHMLRWISFSYPDQATDIVQHLIASKDKELRVLGLFLESGNALDDDTASAAFLDSAANDVLRRQVAAFRGSCNLTSDKVGDRAARWLFVLVDDREKVVRDELNHMNWGEVLDGQTDRSSLVRAYLSSATFEEHSDDLVRALEERVDRYPDLAFEMLHRILALYPVWTKEGLQGHYMTGHHLGRLLIELYRATEGDSGRERELLDLFDTYLACNLHDMRNEMSSYERH</sequence>
<protein>
    <recommendedName>
        <fullName evidence="3">AAA+ ATPase domain-containing protein</fullName>
    </recommendedName>
</protein>
<dbReference type="Proteomes" id="UP000326202">
    <property type="component" value="Chromosome"/>
</dbReference>
<dbReference type="KEGG" id="htq:FRZ44_19240"/>